<dbReference type="InterPro" id="IPR036397">
    <property type="entry name" value="RNaseH_sf"/>
</dbReference>
<proteinExistence type="predicted"/>
<dbReference type="PANTHER" id="PTHR42648">
    <property type="entry name" value="TRANSPOSASE, PUTATIVE-RELATED"/>
    <property type="match status" value="1"/>
</dbReference>
<organism evidence="1 2">
    <name type="scientific">Tanacetum coccineum</name>
    <dbReference type="NCBI Taxonomy" id="301880"/>
    <lineage>
        <taxon>Eukaryota</taxon>
        <taxon>Viridiplantae</taxon>
        <taxon>Streptophyta</taxon>
        <taxon>Embryophyta</taxon>
        <taxon>Tracheophyta</taxon>
        <taxon>Spermatophyta</taxon>
        <taxon>Magnoliopsida</taxon>
        <taxon>eudicotyledons</taxon>
        <taxon>Gunneridae</taxon>
        <taxon>Pentapetalae</taxon>
        <taxon>asterids</taxon>
        <taxon>campanulids</taxon>
        <taxon>Asterales</taxon>
        <taxon>Asteraceae</taxon>
        <taxon>Asteroideae</taxon>
        <taxon>Anthemideae</taxon>
        <taxon>Anthemidinae</taxon>
        <taxon>Tanacetum</taxon>
    </lineage>
</organism>
<comment type="caution">
    <text evidence="1">The sequence shown here is derived from an EMBL/GenBank/DDBJ whole genome shotgun (WGS) entry which is preliminary data.</text>
</comment>
<evidence type="ECO:0000313" key="1">
    <source>
        <dbReference type="EMBL" id="GJU05885.1"/>
    </source>
</evidence>
<name>A0ABQ5J1U9_9ASTR</name>
<dbReference type="SUPFAM" id="SSF53098">
    <property type="entry name" value="Ribonuclease H-like"/>
    <property type="match status" value="1"/>
</dbReference>
<dbReference type="Proteomes" id="UP001151760">
    <property type="component" value="Unassembled WGS sequence"/>
</dbReference>
<keyword evidence="2" id="KW-1185">Reference proteome</keyword>
<sequence>MSVAHHWHIVTGVSINALVQSISSVVVVCHHAFEFESSIATIFSLRPFDLFPETQFGSRSGNLLRRLAESILLGYCAGSASHFVSKSAIDFACLSRLIQVVPNHGSHATCLYTGWKGGFLENFKFAASMVHRNVKFLVLTCEGDAGSVCGLVSIRIHECAVTEMVGRDRTVREPLELLHMDLFGPVSVESINKKKYCLVVTDDCSKFSWVFFLAYKDETYDMLHDLIVGLENMLRHKVKTIRNKLNTAGKVNVVRHNLLLLVKVNAVRHKLTTAGDEITMKVDGLCQIVGFSLSAHTIKYALTINPTIYTLCIEQFWAIVKAKTINGEVQLQGPQWMEDGSSLLNRRLCHKEMDDSLVRAATTATSLDAEQDRGARNMGDIMLRLGLENVL</sequence>
<dbReference type="InterPro" id="IPR012337">
    <property type="entry name" value="RNaseH-like_sf"/>
</dbReference>
<dbReference type="PANTHER" id="PTHR42648:SF32">
    <property type="entry name" value="RIBONUCLEASE H-LIKE DOMAIN, GAG-PRE-INTEGRASE DOMAIN PROTEIN-RELATED"/>
    <property type="match status" value="1"/>
</dbReference>
<evidence type="ECO:0000313" key="2">
    <source>
        <dbReference type="Proteomes" id="UP001151760"/>
    </source>
</evidence>
<dbReference type="InterPro" id="IPR039537">
    <property type="entry name" value="Retrotran_Ty1/copia-like"/>
</dbReference>
<dbReference type="Gene3D" id="3.30.420.10">
    <property type="entry name" value="Ribonuclease H-like superfamily/Ribonuclease H"/>
    <property type="match status" value="1"/>
</dbReference>
<reference evidence="1" key="2">
    <citation type="submission" date="2022-01" db="EMBL/GenBank/DDBJ databases">
        <authorList>
            <person name="Yamashiro T."/>
            <person name="Shiraishi A."/>
            <person name="Satake H."/>
            <person name="Nakayama K."/>
        </authorList>
    </citation>
    <scope>NUCLEOTIDE SEQUENCE</scope>
</reference>
<reference evidence="1" key="1">
    <citation type="journal article" date="2022" name="Int. J. Mol. Sci.">
        <title>Draft Genome of Tanacetum Coccineum: Genomic Comparison of Closely Related Tanacetum-Family Plants.</title>
        <authorList>
            <person name="Yamashiro T."/>
            <person name="Shiraishi A."/>
            <person name="Nakayama K."/>
            <person name="Satake H."/>
        </authorList>
    </citation>
    <scope>NUCLEOTIDE SEQUENCE</scope>
</reference>
<gene>
    <name evidence="1" type="ORF">Tco_1122315</name>
</gene>
<protein>
    <submittedName>
        <fullName evidence="1">Ribonuclease H-like domain-containing protein</fullName>
    </submittedName>
</protein>
<accession>A0ABQ5J1U9</accession>
<dbReference type="EMBL" id="BQNB010021386">
    <property type="protein sequence ID" value="GJU05885.1"/>
    <property type="molecule type" value="Genomic_DNA"/>
</dbReference>